<feature type="transmembrane region" description="Helical" evidence="1">
    <location>
        <begin position="56"/>
        <end position="73"/>
    </location>
</feature>
<evidence type="ECO:0000259" key="2">
    <source>
        <dbReference type="Pfam" id="PF01551"/>
    </source>
</evidence>
<dbReference type="Proteomes" id="UP000176244">
    <property type="component" value="Unassembled WGS sequence"/>
</dbReference>
<keyword evidence="3" id="KW-0378">Hydrolase</keyword>
<comment type="caution">
    <text evidence="3">The sequence shown here is derived from an EMBL/GenBank/DDBJ whole genome shotgun (WGS) entry which is preliminary data.</text>
</comment>
<feature type="domain" description="M23ase beta-sheet core" evidence="2">
    <location>
        <begin position="345"/>
        <end position="433"/>
    </location>
</feature>
<keyword evidence="1" id="KW-0472">Membrane</keyword>
<dbReference type="Pfam" id="PF01551">
    <property type="entry name" value="Peptidase_M23"/>
    <property type="match status" value="1"/>
</dbReference>
<dbReference type="PANTHER" id="PTHR21666:SF270">
    <property type="entry name" value="MUREIN HYDROLASE ACTIVATOR ENVC"/>
    <property type="match status" value="1"/>
</dbReference>
<sequence length="448" mass="48556">MEKTQNFFEKVRARIKKYRFNWSTKQVEHDEFVEIEHVNHEETLNKDKRRLFKMRGSAVVVCTFLVLVGAGAVDAQTRAYEVIYKGTSIGYVDSLEVLEAAVSETSADKSGRRNREGSDYEIRTARSTDFLTTEEVTQVITAIRTQDKNNEPEVLVARVDNPEPAAASPETPITDTETLQTASVEAAKDEPVLEPEITTANTAASHTSETPVNPTEEVPAVVTEVPVENVPVIEEPMTEVVVEDVQTETPPADEVPAVDTPVLEELANEAPAEENNTTASPVAEIPEEPVAEVPVVEAPGAETPAEEPANETPQAQFMLPASGRVGEILRDYDGGYYSNHYRAAAVDILNSEGTAIYAAASGTVTLSSWYGGYGKCVIIDHGNGYSTLYGHFSSVDVVEGQAVTQGQRIGGMGSTGSSTANHVHFEVRVNDEAQPIGNYFNISTGDYV</sequence>
<protein>
    <submittedName>
        <fullName evidence="3">Murein hydrolase activator EnvC</fullName>
    </submittedName>
</protein>
<accession>A0A1F2PFL5</accession>
<organism evidence="3 4">
    <name type="scientific">Acetobacterium wieringae</name>
    <dbReference type="NCBI Taxonomy" id="52694"/>
    <lineage>
        <taxon>Bacteria</taxon>
        <taxon>Bacillati</taxon>
        <taxon>Bacillota</taxon>
        <taxon>Clostridia</taxon>
        <taxon>Eubacteriales</taxon>
        <taxon>Eubacteriaceae</taxon>
        <taxon>Acetobacterium</taxon>
    </lineage>
</organism>
<reference evidence="3 4" key="1">
    <citation type="submission" date="2015-09" db="EMBL/GenBank/DDBJ databases">
        <title>Genome sequence of Acetobacterium wieringae DSM 1911.</title>
        <authorList>
            <person name="Poehlein A."/>
            <person name="Bengelsdorf F.R."/>
            <person name="Schiel-Bengelsdorf B."/>
            <person name="Duerre P."/>
            <person name="Daniel R."/>
        </authorList>
    </citation>
    <scope>NUCLEOTIDE SEQUENCE [LARGE SCALE GENOMIC DNA]</scope>
    <source>
        <strain evidence="3 4">DSM 1911</strain>
    </source>
</reference>
<dbReference type="Gene3D" id="2.70.70.10">
    <property type="entry name" value="Glucose Permease (Domain IIA)"/>
    <property type="match status" value="1"/>
</dbReference>
<dbReference type="STRING" id="52694.ACWI_25170"/>
<proteinExistence type="predicted"/>
<dbReference type="InterPro" id="IPR050570">
    <property type="entry name" value="Cell_wall_metabolism_enzyme"/>
</dbReference>
<dbReference type="GO" id="GO:0004222">
    <property type="term" value="F:metalloendopeptidase activity"/>
    <property type="evidence" value="ECO:0007669"/>
    <property type="project" value="TreeGrafter"/>
</dbReference>
<dbReference type="RefSeq" id="WP_070371791.1">
    <property type="nucleotide sequence ID" value="NZ_LKEU01000035.1"/>
</dbReference>
<dbReference type="InterPro" id="IPR016047">
    <property type="entry name" value="M23ase_b-sheet_dom"/>
</dbReference>
<dbReference type="CDD" id="cd12797">
    <property type="entry name" value="M23_peptidase"/>
    <property type="match status" value="1"/>
</dbReference>
<keyword evidence="1" id="KW-1133">Transmembrane helix</keyword>
<dbReference type="SUPFAM" id="SSF51261">
    <property type="entry name" value="Duplicated hybrid motif"/>
    <property type="match status" value="1"/>
</dbReference>
<dbReference type="AlphaFoldDB" id="A0A1F2PFL5"/>
<dbReference type="InterPro" id="IPR011055">
    <property type="entry name" value="Dup_hybrid_motif"/>
</dbReference>
<evidence type="ECO:0000313" key="3">
    <source>
        <dbReference type="EMBL" id="OFV69875.1"/>
    </source>
</evidence>
<keyword evidence="1" id="KW-0812">Transmembrane</keyword>
<dbReference type="EMBL" id="LKEU01000035">
    <property type="protein sequence ID" value="OFV69875.1"/>
    <property type="molecule type" value="Genomic_DNA"/>
</dbReference>
<gene>
    <name evidence="3" type="primary">envC_1</name>
    <name evidence="3" type="ORF">ACWI_25170</name>
</gene>
<evidence type="ECO:0000256" key="1">
    <source>
        <dbReference type="SAM" id="Phobius"/>
    </source>
</evidence>
<dbReference type="PANTHER" id="PTHR21666">
    <property type="entry name" value="PEPTIDASE-RELATED"/>
    <property type="match status" value="1"/>
</dbReference>
<evidence type="ECO:0000313" key="4">
    <source>
        <dbReference type="Proteomes" id="UP000176244"/>
    </source>
</evidence>
<name>A0A1F2PFL5_9FIRM</name>